<evidence type="ECO:0000313" key="2">
    <source>
        <dbReference type="Proteomes" id="UP000735302"/>
    </source>
</evidence>
<comment type="caution">
    <text evidence="1">The sequence shown here is derived from an EMBL/GenBank/DDBJ whole genome shotgun (WGS) entry which is preliminary data.</text>
</comment>
<organism evidence="1 2">
    <name type="scientific">Plakobranchus ocellatus</name>
    <dbReference type="NCBI Taxonomy" id="259542"/>
    <lineage>
        <taxon>Eukaryota</taxon>
        <taxon>Metazoa</taxon>
        <taxon>Spiralia</taxon>
        <taxon>Lophotrochozoa</taxon>
        <taxon>Mollusca</taxon>
        <taxon>Gastropoda</taxon>
        <taxon>Heterobranchia</taxon>
        <taxon>Euthyneura</taxon>
        <taxon>Panpulmonata</taxon>
        <taxon>Sacoglossa</taxon>
        <taxon>Placobranchoidea</taxon>
        <taxon>Plakobranchidae</taxon>
        <taxon>Plakobranchus</taxon>
    </lineage>
</organism>
<sequence>MLFKDSVSTFVRIASRQTEGWCIVGSTSNPQQAVCLQIPGQSDAHLALASATSPTLSECSDNLRPCGLACHVQQKTRVFREVRARARLPPARYGHQLDQPFQQADYIDNGHLSKVGLDDQVQGFVKLPHSCLCDDHFSREANLT</sequence>
<reference evidence="1 2" key="1">
    <citation type="journal article" date="2021" name="Elife">
        <title>Chloroplast acquisition without the gene transfer in kleptoplastic sea slugs, Plakobranchus ocellatus.</title>
        <authorList>
            <person name="Maeda T."/>
            <person name="Takahashi S."/>
            <person name="Yoshida T."/>
            <person name="Shimamura S."/>
            <person name="Takaki Y."/>
            <person name="Nagai Y."/>
            <person name="Toyoda A."/>
            <person name="Suzuki Y."/>
            <person name="Arimoto A."/>
            <person name="Ishii H."/>
            <person name="Satoh N."/>
            <person name="Nishiyama T."/>
            <person name="Hasebe M."/>
            <person name="Maruyama T."/>
            <person name="Minagawa J."/>
            <person name="Obokata J."/>
            <person name="Shigenobu S."/>
        </authorList>
    </citation>
    <scope>NUCLEOTIDE SEQUENCE [LARGE SCALE GENOMIC DNA]</scope>
</reference>
<protein>
    <submittedName>
        <fullName evidence="1">Uncharacterized protein</fullName>
    </submittedName>
</protein>
<dbReference type="AlphaFoldDB" id="A0AAV4DCX4"/>
<evidence type="ECO:0000313" key="1">
    <source>
        <dbReference type="EMBL" id="GFO42092.1"/>
    </source>
</evidence>
<dbReference type="EMBL" id="BLXT01007752">
    <property type="protein sequence ID" value="GFO42092.1"/>
    <property type="molecule type" value="Genomic_DNA"/>
</dbReference>
<gene>
    <name evidence="1" type="ORF">PoB_006859700</name>
</gene>
<proteinExistence type="predicted"/>
<keyword evidence="2" id="KW-1185">Reference proteome</keyword>
<accession>A0AAV4DCX4</accession>
<name>A0AAV4DCX4_9GAST</name>
<dbReference type="Proteomes" id="UP000735302">
    <property type="component" value="Unassembled WGS sequence"/>
</dbReference>